<dbReference type="PANTHER" id="PTHR30012:SF0">
    <property type="entry name" value="TYPE II SECRETION SYSTEM PROTEIN F-RELATED"/>
    <property type="match status" value="1"/>
</dbReference>
<keyword evidence="3" id="KW-1003">Cell membrane</keyword>
<evidence type="ECO:0000256" key="8">
    <source>
        <dbReference type="SAM" id="Phobius"/>
    </source>
</evidence>
<dbReference type="FunFam" id="1.20.81.30:FF:000001">
    <property type="entry name" value="Type II secretion system protein F"/>
    <property type="match status" value="2"/>
</dbReference>
<evidence type="ECO:0000256" key="3">
    <source>
        <dbReference type="ARBA" id="ARBA00022475"/>
    </source>
</evidence>
<evidence type="ECO:0000313" key="11">
    <source>
        <dbReference type="Proteomes" id="UP000033945"/>
    </source>
</evidence>
<evidence type="ECO:0000256" key="5">
    <source>
        <dbReference type="ARBA" id="ARBA00022692"/>
    </source>
</evidence>
<reference evidence="10 11" key="1">
    <citation type="journal article" date="2015" name="Nature">
        <title>rRNA introns, odd ribosomes, and small enigmatic genomes across a large radiation of phyla.</title>
        <authorList>
            <person name="Brown C.T."/>
            <person name="Hug L.A."/>
            <person name="Thomas B.C."/>
            <person name="Sharon I."/>
            <person name="Castelle C.J."/>
            <person name="Singh A."/>
            <person name="Wilkins M.J."/>
            <person name="Williams K.H."/>
            <person name="Banfield J.F."/>
        </authorList>
    </citation>
    <scope>NUCLEOTIDE SEQUENCE [LARGE SCALE GENOMIC DNA]</scope>
</reference>
<keyword evidence="5 8" id="KW-0812">Transmembrane</keyword>
<dbReference type="EMBL" id="LCIT01000001">
    <property type="protein sequence ID" value="KKT63846.1"/>
    <property type="molecule type" value="Genomic_DNA"/>
</dbReference>
<organism evidence="10 11">
    <name type="scientific">Candidatus Giovannonibacteria bacterium GW2011_GWA2_44_26</name>
    <dbReference type="NCBI Taxonomy" id="1618648"/>
    <lineage>
        <taxon>Bacteria</taxon>
        <taxon>Candidatus Giovannoniibacteriota</taxon>
    </lineage>
</organism>
<feature type="domain" description="Type II secretion system protein GspF" evidence="9">
    <location>
        <begin position="277"/>
        <end position="399"/>
    </location>
</feature>
<dbReference type="PRINTS" id="PR00812">
    <property type="entry name" value="BCTERIALGSPF"/>
</dbReference>
<feature type="transmembrane region" description="Helical" evidence="8">
    <location>
        <begin position="173"/>
        <end position="195"/>
    </location>
</feature>
<evidence type="ECO:0000256" key="2">
    <source>
        <dbReference type="ARBA" id="ARBA00005745"/>
    </source>
</evidence>
<feature type="transmembrane region" description="Helical" evidence="8">
    <location>
        <begin position="215"/>
        <end position="242"/>
    </location>
</feature>
<evidence type="ECO:0000256" key="1">
    <source>
        <dbReference type="ARBA" id="ARBA00004429"/>
    </source>
</evidence>
<dbReference type="Gene3D" id="1.20.81.30">
    <property type="entry name" value="Type II secretion system (T2SS), domain F"/>
    <property type="match status" value="2"/>
</dbReference>
<evidence type="ECO:0000256" key="6">
    <source>
        <dbReference type="ARBA" id="ARBA00022989"/>
    </source>
</evidence>
<evidence type="ECO:0000256" key="4">
    <source>
        <dbReference type="ARBA" id="ARBA00022519"/>
    </source>
</evidence>
<dbReference type="InterPro" id="IPR042094">
    <property type="entry name" value="T2SS_GspF_sf"/>
</dbReference>
<proteinExistence type="inferred from homology"/>
<evidence type="ECO:0000256" key="7">
    <source>
        <dbReference type="ARBA" id="ARBA00023136"/>
    </source>
</evidence>
<dbReference type="PANTHER" id="PTHR30012">
    <property type="entry name" value="GENERAL SECRETION PATHWAY PROTEIN"/>
    <property type="match status" value="1"/>
</dbReference>
<protein>
    <submittedName>
        <fullName evidence="10">Type II secretion system F domain protein</fullName>
    </submittedName>
</protein>
<keyword evidence="7 8" id="KW-0472">Membrane</keyword>
<feature type="transmembrane region" description="Helical" evidence="8">
    <location>
        <begin position="380"/>
        <end position="401"/>
    </location>
</feature>
<dbReference type="Proteomes" id="UP000033945">
    <property type="component" value="Unassembled WGS sequence"/>
</dbReference>
<accession>A0A0G1IWS7</accession>
<keyword evidence="4" id="KW-0997">Cell inner membrane</keyword>
<comment type="similarity">
    <text evidence="2">Belongs to the GSP F family.</text>
</comment>
<keyword evidence="6 8" id="KW-1133">Transmembrane helix</keyword>
<name>A0A0G1IWS7_9BACT</name>
<dbReference type="AlphaFoldDB" id="A0A0G1IWS7"/>
<comment type="caution">
    <text evidence="10">The sequence shown here is derived from an EMBL/GenBank/DDBJ whole genome shotgun (WGS) entry which is preliminary data.</text>
</comment>
<sequence length="407" mass="45598">MPLYHYKARDKEGRDVEGEREGKDKYDLAHALRAEGMTPLFVLEAGVSGRKKTLNNYIPDFLKRISLEEKLNFTRNIAVMIGAGVSLAKALEVMARQTANEKFKIVILTMAEAIKKGKNFSDALGEHPEVFPKFYQEMARAGEKSGKLEESLKLVALQLKKDYTLRRKIRSAMVYPAIIMIAMVGIGILMMIYVVPTLVSTFKELNVTLPLSTRFIIFISESILQSGLIFLLATAILGYFIYRWGKSQIGKEQIDWILTRLPVIKGINQKFNAARTCRTLSSLISSGVNILEAISITKEVLQNHFYQNILEDARLKIQRGETISRAFLSSESLYPPLVGEMTAIGEETGELSQMLLRLASFYESEVSQATKDLSTIIEPLLMIVIGIIVGFFAVSMISPMYNLVGAF</sequence>
<dbReference type="InterPro" id="IPR003004">
    <property type="entry name" value="GspF/PilC"/>
</dbReference>
<dbReference type="GO" id="GO:0005886">
    <property type="term" value="C:plasma membrane"/>
    <property type="evidence" value="ECO:0007669"/>
    <property type="project" value="UniProtKB-SubCell"/>
</dbReference>
<comment type="subcellular location">
    <subcellularLocation>
        <location evidence="1">Cell inner membrane</location>
        <topology evidence="1">Multi-pass membrane protein</topology>
    </subcellularLocation>
</comment>
<evidence type="ECO:0000313" key="10">
    <source>
        <dbReference type="EMBL" id="KKT63846.1"/>
    </source>
</evidence>
<gene>
    <name evidence="10" type="ORF">UW55_C0001G0139</name>
</gene>
<dbReference type="Pfam" id="PF00482">
    <property type="entry name" value="T2SSF"/>
    <property type="match status" value="2"/>
</dbReference>
<feature type="domain" description="Type II secretion system protein GspF" evidence="9">
    <location>
        <begin position="73"/>
        <end position="196"/>
    </location>
</feature>
<evidence type="ECO:0000259" key="9">
    <source>
        <dbReference type="Pfam" id="PF00482"/>
    </source>
</evidence>
<dbReference type="InterPro" id="IPR018076">
    <property type="entry name" value="T2SS_GspF_dom"/>
</dbReference>